<comment type="function">
    <text evidence="5 6">Structural component of flagellum, the bacterial motility apparatus. Part of the rod structure of flagellar basal body.</text>
</comment>
<comment type="subunit">
    <text evidence="6">The basal body constitutes a major portion of the flagellar organelle and consists of a number of rings mounted on a central rod.</text>
</comment>
<dbReference type="NCBIfam" id="TIGR01396">
    <property type="entry name" value="FlgB"/>
    <property type="match status" value="1"/>
</dbReference>
<evidence type="ECO:0000256" key="4">
    <source>
        <dbReference type="ARBA" id="ARBA00023143"/>
    </source>
</evidence>
<organism evidence="8 9">
    <name type="scientific">Kurthia gibsonii</name>
    <dbReference type="NCBI Taxonomy" id="33946"/>
    <lineage>
        <taxon>Bacteria</taxon>
        <taxon>Bacillati</taxon>
        <taxon>Bacillota</taxon>
        <taxon>Bacilli</taxon>
        <taxon>Bacillales</taxon>
        <taxon>Caryophanaceae</taxon>
        <taxon>Kurthia</taxon>
    </lineage>
</organism>
<dbReference type="RefSeq" id="WP_068454890.1">
    <property type="nucleotide sequence ID" value="NZ_JAMWHJ010000002.1"/>
</dbReference>
<comment type="similarity">
    <text evidence="2 6">Belongs to the flagella basal body rod proteins family.</text>
</comment>
<evidence type="ECO:0000313" key="8">
    <source>
        <dbReference type="EMBL" id="MEL5987045.1"/>
    </source>
</evidence>
<reference evidence="8 9" key="1">
    <citation type="submission" date="2024-04" db="EMBL/GenBank/DDBJ databases">
        <authorList>
            <person name="Wu Y.S."/>
            <person name="Zhang L."/>
        </authorList>
    </citation>
    <scope>NUCLEOTIDE SEQUENCE [LARGE SCALE GENOMIC DNA]</scope>
    <source>
        <strain evidence="8 9">KG-01</strain>
    </source>
</reference>
<dbReference type="InterPro" id="IPR006300">
    <property type="entry name" value="FlgB"/>
</dbReference>
<dbReference type="InterPro" id="IPR001444">
    <property type="entry name" value="Flag_bb_rod_N"/>
</dbReference>
<keyword evidence="4 6" id="KW-0975">Bacterial flagellum</keyword>
<comment type="caution">
    <text evidence="8">The sequence shown here is derived from an EMBL/GenBank/DDBJ whole genome shotgun (WGS) entry which is preliminary data.</text>
</comment>
<keyword evidence="9" id="KW-1185">Reference proteome</keyword>
<feature type="domain" description="Flagellar basal body rod protein N-terminal" evidence="7">
    <location>
        <begin position="10"/>
        <end position="38"/>
    </location>
</feature>
<sequence>MDLFGGTIKNLENGLNYATVRQKTIAQNIANVDTPNYKAKSVSFKDLLQEANNKALTANRTDARHINFTGESTTPGVYSYANLKYRQDGNGVDMDTEQANLAKNAIYYNALIERVSSKFNTLQTVLKGGN</sequence>
<dbReference type="PANTHER" id="PTHR30435">
    <property type="entry name" value="FLAGELLAR PROTEIN"/>
    <property type="match status" value="1"/>
</dbReference>
<keyword evidence="8" id="KW-0969">Cilium</keyword>
<proteinExistence type="inferred from homology"/>
<evidence type="ECO:0000256" key="5">
    <source>
        <dbReference type="ARBA" id="ARBA00024934"/>
    </source>
</evidence>
<evidence type="ECO:0000259" key="7">
    <source>
        <dbReference type="Pfam" id="PF00460"/>
    </source>
</evidence>
<evidence type="ECO:0000313" key="9">
    <source>
        <dbReference type="Proteomes" id="UP001398420"/>
    </source>
</evidence>
<comment type="subcellular location">
    <subcellularLocation>
        <location evidence="1 6">Bacterial flagellum basal body</location>
    </subcellularLocation>
</comment>
<dbReference type="EMBL" id="JBCEWA010000001">
    <property type="protein sequence ID" value="MEL5987045.1"/>
    <property type="molecule type" value="Genomic_DNA"/>
</dbReference>
<accession>A0ABU9LGP8</accession>
<dbReference type="Pfam" id="PF00460">
    <property type="entry name" value="Flg_bb_rod"/>
    <property type="match status" value="1"/>
</dbReference>
<dbReference type="Proteomes" id="UP001398420">
    <property type="component" value="Unassembled WGS sequence"/>
</dbReference>
<protein>
    <recommendedName>
        <fullName evidence="3 6">Flagellar basal body rod protein FlgB</fullName>
    </recommendedName>
</protein>
<evidence type="ECO:0000256" key="3">
    <source>
        <dbReference type="ARBA" id="ARBA00014376"/>
    </source>
</evidence>
<keyword evidence="8" id="KW-0282">Flagellum</keyword>
<name>A0ABU9LGP8_9BACL</name>
<evidence type="ECO:0000256" key="6">
    <source>
        <dbReference type="PIRNR" id="PIRNR002889"/>
    </source>
</evidence>
<keyword evidence="8" id="KW-0966">Cell projection</keyword>
<dbReference type="PIRSF" id="PIRSF002889">
    <property type="entry name" value="Rod_FlgB"/>
    <property type="match status" value="1"/>
</dbReference>
<dbReference type="PANTHER" id="PTHR30435:SF12">
    <property type="entry name" value="FLAGELLAR BASAL BODY ROD PROTEIN FLGB"/>
    <property type="match status" value="1"/>
</dbReference>
<evidence type="ECO:0000256" key="1">
    <source>
        <dbReference type="ARBA" id="ARBA00004117"/>
    </source>
</evidence>
<evidence type="ECO:0000256" key="2">
    <source>
        <dbReference type="ARBA" id="ARBA00009677"/>
    </source>
</evidence>
<gene>
    <name evidence="8" type="primary">flgB</name>
    <name evidence="8" type="ORF">AAF454_01250</name>
</gene>